<comment type="caution">
    <text evidence="1">The sequence shown here is derived from an EMBL/GenBank/DDBJ whole genome shotgun (WGS) entry which is preliminary data.</text>
</comment>
<evidence type="ECO:0000313" key="2">
    <source>
        <dbReference type="Proteomes" id="UP000499080"/>
    </source>
</evidence>
<name>A0A4Y2UUD7_ARAVE</name>
<keyword evidence="2" id="KW-1185">Reference proteome</keyword>
<protein>
    <submittedName>
        <fullName evidence="1">Uncharacterized protein</fullName>
    </submittedName>
</protein>
<dbReference type="Proteomes" id="UP000499080">
    <property type="component" value="Unassembled WGS sequence"/>
</dbReference>
<dbReference type="EMBL" id="BGPR01039776">
    <property type="protein sequence ID" value="GBO15811.1"/>
    <property type="molecule type" value="Genomic_DNA"/>
</dbReference>
<sequence>MLRSSCVLLMLNNQIDPIKSMMLNNQIDQIKSKPIIETMSNNQIDPNQINDIQSFFKEFLLKKSCSLEMSHSAAQMFRSVGCHKRASAITAPKCCVINSMLINPALLQRSKDVKSSEVGRNALSPGAIHSSALSALISPRVTGSAGGAL</sequence>
<dbReference type="AlphaFoldDB" id="A0A4Y2UUD7"/>
<accession>A0A4Y2UUD7</accession>
<evidence type="ECO:0000313" key="1">
    <source>
        <dbReference type="EMBL" id="GBO15811.1"/>
    </source>
</evidence>
<organism evidence="1 2">
    <name type="scientific">Araneus ventricosus</name>
    <name type="common">Orbweaver spider</name>
    <name type="synonym">Epeira ventricosa</name>
    <dbReference type="NCBI Taxonomy" id="182803"/>
    <lineage>
        <taxon>Eukaryota</taxon>
        <taxon>Metazoa</taxon>
        <taxon>Ecdysozoa</taxon>
        <taxon>Arthropoda</taxon>
        <taxon>Chelicerata</taxon>
        <taxon>Arachnida</taxon>
        <taxon>Araneae</taxon>
        <taxon>Araneomorphae</taxon>
        <taxon>Entelegynae</taxon>
        <taxon>Araneoidea</taxon>
        <taxon>Araneidae</taxon>
        <taxon>Araneus</taxon>
    </lineage>
</organism>
<reference evidence="1 2" key="1">
    <citation type="journal article" date="2019" name="Sci. Rep.">
        <title>Orb-weaving spider Araneus ventricosus genome elucidates the spidroin gene catalogue.</title>
        <authorList>
            <person name="Kono N."/>
            <person name="Nakamura H."/>
            <person name="Ohtoshi R."/>
            <person name="Moran D.A.P."/>
            <person name="Shinohara A."/>
            <person name="Yoshida Y."/>
            <person name="Fujiwara M."/>
            <person name="Mori M."/>
            <person name="Tomita M."/>
            <person name="Arakawa K."/>
        </authorList>
    </citation>
    <scope>NUCLEOTIDE SEQUENCE [LARGE SCALE GENOMIC DNA]</scope>
</reference>
<gene>
    <name evidence="1" type="ORF">AVEN_231164_1</name>
</gene>
<proteinExistence type="predicted"/>